<dbReference type="EMBL" id="LYBW01000063">
    <property type="protein sequence ID" value="ODR88792.1"/>
    <property type="molecule type" value="Genomic_DNA"/>
</dbReference>
<dbReference type="SMART" id="SM00421">
    <property type="entry name" value="HTH_LUXR"/>
    <property type="match status" value="1"/>
</dbReference>
<dbReference type="InterPro" id="IPR036693">
    <property type="entry name" value="TF_LuxR_autoind-bd_dom_sf"/>
</dbReference>
<evidence type="ECO:0000313" key="5">
    <source>
        <dbReference type="Proteomes" id="UP000094342"/>
    </source>
</evidence>
<dbReference type="InterPro" id="IPR005143">
    <property type="entry name" value="TF_LuxR_autoind-bd_dom"/>
</dbReference>
<keyword evidence="5" id="KW-1185">Reference proteome</keyword>
<keyword evidence="3" id="KW-0804">Transcription</keyword>
<dbReference type="OrthoDB" id="9803630at2"/>
<evidence type="ECO:0000256" key="2">
    <source>
        <dbReference type="ARBA" id="ARBA00023125"/>
    </source>
</evidence>
<dbReference type="Proteomes" id="UP000094342">
    <property type="component" value="Unassembled WGS sequence"/>
</dbReference>
<dbReference type="RefSeq" id="WP_069460867.1">
    <property type="nucleotide sequence ID" value="NZ_CP034911.1"/>
</dbReference>
<evidence type="ECO:0000256" key="3">
    <source>
        <dbReference type="ARBA" id="ARBA00023163"/>
    </source>
</evidence>
<dbReference type="PROSITE" id="PS00622">
    <property type="entry name" value="HTH_LUXR_1"/>
    <property type="match status" value="1"/>
</dbReference>
<dbReference type="Gene3D" id="3.30.450.80">
    <property type="entry name" value="Transcription factor LuxR-like, autoinducer-binding domain"/>
    <property type="match status" value="1"/>
</dbReference>
<accession>A0A1E3V570</accession>
<keyword evidence="1" id="KW-0805">Transcription regulation</keyword>
<dbReference type="PROSITE" id="PS50043">
    <property type="entry name" value="HTH_LUXR_2"/>
    <property type="match status" value="1"/>
</dbReference>
<dbReference type="InterPro" id="IPR000792">
    <property type="entry name" value="Tscrpt_reg_LuxR_C"/>
</dbReference>
<evidence type="ECO:0000313" key="4">
    <source>
        <dbReference type="EMBL" id="ODR88792.1"/>
    </source>
</evidence>
<dbReference type="CDD" id="cd06170">
    <property type="entry name" value="LuxR_C_like"/>
    <property type="match status" value="1"/>
</dbReference>
<dbReference type="InterPro" id="IPR036388">
    <property type="entry name" value="WH-like_DNA-bd_sf"/>
</dbReference>
<dbReference type="GO" id="GO:0003677">
    <property type="term" value="F:DNA binding"/>
    <property type="evidence" value="ECO:0007669"/>
    <property type="project" value="UniProtKB-KW"/>
</dbReference>
<keyword evidence="2" id="KW-0238">DNA-binding</keyword>
<dbReference type="GO" id="GO:0006355">
    <property type="term" value="P:regulation of DNA-templated transcription"/>
    <property type="evidence" value="ECO:0007669"/>
    <property type="project" value="InterPro"/>
</dbReference>
<sequence>MQTNESALLRITSAGIEGAPTVDEAIRIVQANYGVDFVTYHLAQTIAGAVDTPFVRTSYPDPWVARYLLKDFVKVDPILHEGLVRQLPFDWREVEIPEAALAFYADAITFGLGENGFSIPVVTKSRRALFSLNSKKPDGEWSALVVEQREEWVELAFLIHKKAVRELYGEDDPVPLLGGREVECLHWAALGKEAPQIAAILGLSEHTVRSYLKSAQLKLGCATRSAATARAAQLRLINPYGNTHT</sequence>
<dbReference type="PANTHER" id="PTHR44688">
    <property type="entry name" value="DNA-BINDING TRANSCRIPTIONAL ACTIVATOR DEVR_DOSR"/>
    <property type="match status" value="1"/>
</dbReference>
<evidence type="ECO:0000256" key="1">
    <source>
        <dbReference type="ARBA" id="ARBA00023015"/>
    </source>
</evidence>
<organism evidence="4 5">
    <name type="scientific">Sinorhizobium alkalisoli</name>
    <dbReference type="NCBI Taxonomy" id="1752398"/>
    <lineage>
        <taxon>Bacteria</taxon>
        <taxon>Pseudomonadati</taxon>
        <taxon>Pseudomonadota</taxon>
        <taxon>Alphaproteobacteria</taxon>
        <taxon>Hyphomicrobiales</taxon>
        <taxon>Rhizobiaceae</taxon>
        <taxon>Sinorhizobium/Ensifer group</taxon>
        <taxon>Sinorhizobium</taxon>
    </lineage>
</organism>
<proteinExistence type="predicted"/>
<dbReference type="SUPFAM" id="SSF46894">
    <property type="entry name" value="C-terminal effector domain of the bipartite response regulators"/>
    <property type="match status" value="1"/>
</dbReference>
<dbReference type="SUPFAM" id="SSF75516">
    <property type="entry name" value="Pheromone-binding domain of LuxR-like quorum-sensing transcription factors"/>
    <property type="match status" value="1"/>
</dbReference>
<dbReference type="Pfam" id="PF03472">
    <property type="entry name" value="Autoind_bind"/>
    <property type="match status" value="1"/>
</dbReference>
<dbReference type="PRINTS" id="PR00038">
    <property type="entry name" value="HTHLUXR"/>
</dbReference>
<dbReference type="AlphaFoldDB" id="A0A1E3V570"/>
<dbReference type="Pfam" id="PF00196">
    <property type="entry name" value="GerE"/>
    <property type="match status" value="1"/>
</dbReference>
<protein>
    <submittedName>
        <fullName evidence="4">LuxR family transcriptional regulator</fullName>
    </submittedName>
</protein>
<dbReference type="Gene3D" id="1.10.10.10">
    <property type="entry name" value="Winged helix-like DNA-binding domain superfamily/Winged helix DNA-binding domain"/>
    <property type="match status" value="1"/>
</dbReference>
<reference evidence="5" key="1">
    <citation type="submission" date="2016-05" db="EMBL/GenBank/DDBJ databases">
        <authorList>
            <person name="Li Y."/>
        </authorList>
    </citation>
    <scope>NUCLEOTIDE SEQUENCE [LARGE SCALE GENOMIC DNA]</scope>
    <source>
        <strain evidence="5">YIC4027</strain>
    </source>
</reference>
<dbReference type="PANTHER" id="PTHR44688:SF16">
    <property type="entry name" value="DNA-BINDING TRANSCRIPTIONAL ACTIVATOR DEVR_DOSR"/>
    <property type="match status" value="1"/>
</dbReference>
<comment type="caution">
    <text evidence="4">The sequence shown here is derived from an EMBL/GenBank/DDBJ whole genome shotgun (WGS) entry which is preliminary data.</text>
</comment>
<gene>
    <name evidence="4" type="ORF">A8M32_23635</name>
</gene>
<dbReference type="InterPro" id="IPR016032">
    <property type="entry name" value="Sig_transdc_resp-reg_C-effctor"/>
</dbReference>
<name>A0A1E3V570_9HYPH</name>
<dbReference type="STRING" id="1752398.A8M32_23635"/>